<dbReference type="Gene3D" id="2.60.40.10">
    <property type="entry name" value="Immunoglobulins"/>
    <property type="match status" value="2"/>
</dbReference>
<keyword evidence="8" id="KW-1185">Reference proteome</keyword>
<feature type="signal peptide" evidence="5">
    <location>
        <begin position="1"/>
        <end position="20"/>
    </location>
</feature>
<evidence type="ECO:0000256" key="2">
    <source>
        <dbReference type="ARBA" id="ARBA00023157"/>
    </source>
</evidence>
<evidence type="ECO:0000313" key="7">
    <source>
        <dbReference type="EMBL" id="KAJ8281606.1"/>
    </source>
</evidence>
<dbReference type="EMBL" id="JAFJMO010000003">
    <property type="protein sequence ID" value="KAJ8281606.1"/>
    <property type="molecule type" value="Genomic_DNA"/>
</dbReference>
<name>A0A9Q1DTT1_CONCO</name>
<gene>
    <name evidence="7" type="ORF">COCON_G00041250</name>
</gene>
<organism evidence="7 8">
    <name type="scientific">Conger conger</name>
    <name type="common">Conger eel</name>
    <name type="synonym">Muraena conger</name>
    <dbReference type="NCBI Taxonomy" id="82655"/>
    <lineage>
        <taxon>Eukaryota</taxon>
        <taxon>Metazoa</taxon>
        <taxon>Chordata</taxon>
        <taxon>Craniata</taxon>
        <taxon>Vertebrata</taxon>
        <taxon>Euteleostomi</taxon>
        <taxon>Actinopterygii</taxon>
        <taxon>Neopterygii</taxon>
        <taxon>Teleostei</taxon>
        <taxon>Anguilliformes</taxon>
        <taxon>Congridae</taxon>
        <taxon>Conger</taxon>
    </lineage>
</organism>
<dbReference type="AlphaFoldDB" id="A0A9Q1DTT1"/>
<keyword evidence="2" id="KW-1015">Disulfide bond</keyword>
<evidence type="ECO:0000256" key="1">
    <source>
        <dbReference type="ARBA" id="ARBA00022729"/>
    </source>
</evidence>
<feature type="chain" id="PRO_5040468231" description="Ig-like domain-containing protein" evidence="5">
    <location>
        <begin position="21"/>
        <end position="249"/>
    </location>
</feature>
<dbReference type="InterPro" id="IPR036179">
    <property type="entry name" value="Ig-like_dom_sf"/>
</dbReference>
<protein>
    <recommendedName>
        <fullName evidence="6">Ig-like domain-containing protein</fullName>
    </recommendedName>
</protein>
<evidence type="ECO:0000313" key="8">
    <source>
        <dbReference type="Proteomes" id="UP001152803"/>
    </source>
</evidence>
<dbReference type="OrthoDB" id="8439544at2759"/>
<evidence type="ECO:0000256" key="3">
    <source>
        <dbReference type="ARBA" id="ARBA00023180"/>
    </source>
</evidence>
<accession>A0A9Q1DTT1</accession>
<keyword evidence="4" id="KW-0393">Immunoglobulin domain</keyword>
<comment type="caution">
    <text evidence="7">The sequence shown here is derived from an EMBL/GenBank/DDBJ whole genome shotgun (WGS) entry which is preliminary data.</text>
</comment>
<dbReference type="InterPro" id="IPR013783">
    <property type="entry name" value="Ig-like_fold"/>
</dbReference>
<dbReference type="PROSITE" id="PS50835">
    <property type="entry name" value="IG_LIKE"/>
    <property type="match status" value="1"/>
</dbReference>
<dbReference type="Proteomes" id="UP001152803">
    <property type="component" value="Unassembled WGS sequence"/>
</dbReference>
<keyword evidence="3" id="KW-0325">Glycoprotein</keyword>
<dbReference type="InterPro" id="IPR007110">
    <property type="entry name" value="Ig-like_dom"/>
</dbReference>
<dbReference type="SUPFAM" id="SSF48726">
    <property type="entry name" value="Immunoglobulin"/>
    <property type="match status" value="1"/>
</dbReference>
<evidence type="ECO:0000259" key="6">
    <source>
        <dbReference type="PROSITE" id="PS50835"/>
    </source>
</evidence>
<feature type="domain" description="Ig-like" evidence="6">
    <location>
        <begin position="26"/>
        <end position="103"/>
    </location>
</feature>
<dbReference type="InterPro" id="IPR052598">
    <property type="entry name" value="IgSF_CEA-related"/>
</dbReference>
<dbReference type="PANTHER" id="PTHR44337:SF26">
    <property type="entry name" value="CARCINOEMBRYONIC ANTIGEN-RELATED CELL ADHESION MOLECULE 1-LIKE"/>
    <property type="match status" value="1"/>
</dbReference>
<evidence type="ECO:0000256" key="5">
    <source>
        <dbReference type="SAM" id="SignalP"/>
    </source>
</evidence>
<proteinExistence type="predicted"/>
<sequence length="249" mass="26916">MKRMLGPLLKLLLLLTTVSHAPVSPPELSQLCQPHGEIRAWCSSTGEAPQYSWTLNDRPLDGGVAFLSNETQTVILKRDIPGSITCTVSNHVSKESTTQKLLTCPAPVSPPELSQLCQPHGEIRAWCSSTGEAPQYSWTLNDRPLDGGVAFLSDDTQTVILKRTYPDLSPVHSVSPMERFGPGAPAQGGPQYSWTLNDRPLDGGVAFLSNETQTVILKRDIPGSITCTVSNHVSKESTTQKLLTCPASV</sequence>
<keyword evidence="1 5" id="KW-0732">Signal</keyword>
<evidence type="ECO:0000256" key="4">
    <source>
        <dbReference type="ARBA" id="ARBA00023319"/>
    </source>
</evidence>
<dbReference type="PANTHER" id="PTHR44337">
    <property type="entry name" value="CARCINOEMBRYONIC ANTIGEN-RELATED CELL ADHESION MOLECULE 8"/>
    <property type="match status" value="1"/>
</dbReference>
<reference evidence="7" key="1">
    <citation type="journal article" date="2023" name="Science">
        <title>Genome structures resolve the early diversification of teleost fishes.</title>
        <authorList>
            <person name="Parey E."/>
            <person name="Louis A."/>
            <person name="Montfort J."/>
            <person name="Bouchez O."/>
            <person name="Roques C."/>
            <person name="Iampietro C."/>
            <person name="Lluch J."/>
            <person name="Castinel A."/>
            <person name="Donnadieu C."/>
            <person name="Desvignes T."/>
            <person name="Floi Bucao C."/>
            <person name="Jouanno E."/>
            <person name="Wen M."/>
            <person name="Mejri S."/>
            <person name="Dirks R."/>
            <person name="Jansen H."/>
            <person name="Henkel C."/>
            <person name="Chen W.J."/>
            <person name="Zahm M."/>
            <person name="Cabau C."/>
            <person name="Klopp C."/>
            <person name="Thompson A.W."/>
            <person name="Robinson-Rechavi M."/>
            <person name="Braasch I."/>
            <person name="Lecointre G."/>
            <person name="Bobe J."/>
            <person name="Postlethwait J.H."/>
            <person name="Berthelot C."/>
            <person name="Roest Crollius H."/>
            <person name="Guiguen Y."/>
        </authorList>
    </citation>
    <scope>NUCLEOTIDE SEQUENCE</scope>
    <source>
        <strain evidence="7">Concon-B</strain>
    </source>
</reference>